<dbReference type="InterPro" id="IPR022674">
    <property type="entry name" value="G6P_DH_NAD-bd"/>
</dbReference>
<dbReference type="InterPro" id="IPR036291">
    <property type="entry name" value="NAD(P)-bd_dom_sf"/>
</dbReference>
<dbReference type="Gene3D" id="3.40.50.720">
    <property type="entry name" value="NAD(P)-binding Rossmann-like Domain"/>
    <property type="match status" value="1"/>
</dbReference>
<comment type="caution">
    <text evidence="7">Lacks conserved residue(s) required for the propagation of feature annotation.</text>
</comment>
<evidence type="ECO:0000256" key="4">
    <source>
        <dbReference type="ARBA" id="ARBA00022857"/>
    </source>
</evidence>
<dbReference type="NCBIfam" id="TIGR00871">
    <property type="entry name" value="zwf"/>
    <property type="match status" value="1"/>
</dbReference>
<dbReference type="PROSITE" id="PS00069">
    <property type="entry name" value="G6P_DEHYDROGENASE"/>
    <property type="match status" value="1"/>
</dbReference>
<feature type="binding site" evidence="7">
    <location>
        <position position="215"/>
    </location>
    <ligand>
        <name>substrate</name>
    </ligand>
</feature>
<gene>
    <name evidence="7 11" type="primary">zwf</name>
    <name evidence="11" type="ORF">LZC94_23405</name>
</gene>
<dbReference type="EC" id="1.1.1.49" evidence="7"/>
<organism evidence="11 12">
    <name type="scientific">Pendulispora albinea</name>
    <dbReference type="NCBI Taxonomy" id="2741071"/>
    <lineage>
        <taxon>Bacteria</taxon>
        <taxon>Pseudomonadati</taxon>
        <taxon>Myxococcota</taxon>
        <taxon>Myxococcia</taxon>
        <taxon>Myxococcales</taxon>
        <taxon>Sorangiineae</taxon>
        <taxon>Pendulisporaceae</taxon>
        <taxon>Pendulispora</taxon>
    </lineage>
</organism>
<comment type="pathway">
    <text evidence="1 7">Carbohydrate degradation; pentose phosphate pathway; D-ribulose 5-phosphate from D-glucose 6-phosphate (oxidative stage): step 1/3.</text>
</comment>
<dbReference type="InterPro" id="IPR022675">
    <property type="entry name" value="G6P_DH_C"/>
</dbReference>
<keyword evidence="4 7" id="KW-0521">NADP</keyword>
<evidence type="ECO:0000313" key="12">
    <source>
        <dbReference type="Proteomes" id="UP001370348"/>
    </source>
</evidence>
<dbReference type="PANTHER" id="PTHR23429">
    <property type="entry name" value="GLUCOSE-6-PHOSPHATE 1-DEHYDROGENASE G6PD"/>
    <property type="match status" value="1"/>
</dbReference>
<evidence type="ECO:0000256" key="2">
    <source>
        <dbReference type="ARBA" id="ARBA00009975"/>
    </source>
</evidence>
<protein>
    <recommendedName>
        <fullName evidence="7">Glucose-6-phosphate 1-dehydrogenase</fullName>
        <shortName evidence="7">G6PD</shortName>
        <ecNumber evidence="7">1.1.1.49</ecNumber>
    </recommendedName>
</protein>
<evidence type="ECO:0000256" key="8">
    <source>
        <dbReference type="SAM" id="MobiDB-lite"/>
    </source>
</evidence>
<dbReference type="Pfam" id="PF00479">
    <property type="entry name" value="G6PD_N"/>
    <property type="match status" value="1"/>
</dbReference>
<dbReference type="Proteomes" id="UP001370348">
    <property type="component" value="Chromosome"/>
</dbReference>
<evidence type="ECO:0000256" key="7">
    <source>
        <dbReference type="HAMAP-Rule" id="MF_00966"/>
    </source>
</evidence>
<dbReference type="InterPro" id="IPR019796">
    <property type="entry name" value="G6P_DH_AS"/>
</dbReference>
<dbReference type="EMBL" id="CP089984">
    <property type="protein sequence ID" value="WXB20152.1"/>
    <property type="molecule type" value="Genomic_DNA"/>
</dbReference>
<feature type="binding site" evidence="7">
    <location>
        <position position="58"/>
    </location>
    <ligand>
        <name>NADP(+)</name>
        <dbReference type="ChEBI" id="CHEBI:58349"/>
    </ligand>
</feature>
<feature type="binding site" evidence="7">
    <location>
        <position position="211"/>
    </location>
    <ligand>
        <name>substrate</name>
    </ligand>
</feature>
<dbReference type="Gene3D" id="3.30.360.10">
    <property type="entry name" value="Dihydrodipicolinate Reductase, domain 2"/>
    <property type="match status" value="1"/>
</dbReference>
<proteinExistence type="inferred from homology"/>
<evidence type="ECO:0000256" key="6">
    <source>
        <dbReference type="ARBA" id="ARBA00023277"/>
    </source>
</evidence>
<keyword evidence="6 7" id="KW-0119">Carbohydrate metabolism</keyword>
<feature type="binding site" evidence="7">
    <location>
        <position position="181"/>
    </location>
    <ligand>
        <name>NADP(+)</name>
        <dbReference type="ChEBI" id="CHEBI:58349"/>
    </ligand>
</feature>
<keyword evidence="12" id="KW-1185">Reference proteome</keyword>
<dbReference type="SUPFAM" id="SSF51735">
    <property type="entry name" value="NAD(P)-binding Rossmann-fold domains"/>
    <property type="match status" value="1"/>
</dbReference>
<name>A0ABZ2MCA8_9BACT</name>
<feature type="binding site" evidence="7">
    <location>
        <begin position="24"/>
        <end position="31"/>
    </location>
    <ligand>
        <name>NADP(+)</name>
        <dbReference type="ChEBI" id="CHEBI:58349"/>
    </ligand>
</feature>
<dbReference type="RefSeq" id="WP_394829757.1">
    <property type="nucleotide sequence ID" value="NZ_CP089984.1"/>
</dbReference>
<evidence type="ECO:0000256" key="3">
    <source>
        <dbReference type="ARBA" id="ARBA00022526"/>
    </source>
</evidence>
<feature type="domain" description="Glucose-6-phosphate dehydrogenase NAD-binding" evidence="9">
    <location>
        <begin position="21"/>
        <end position="220"/>
    </location>
</feature>
<comment type="function">
    <text evidence="7">Catalyzes the oxidation of glucose 6-phosphate to 6-phosphogluconolactone.</text>
</comment>
<comment type="similarity">
    <text evidence="2 7">Belongs to the glucose-6-phosphate dehydrogenase family.</text>
</comment>
<dbReference type="PRINTS" id="PR00079">
    <property type="entry name" value="G6PDHDRGNASE"/>
</dbReference>
<sequence length="522" mass="58651">MTNPLRDNSTFERHADACAVVIFGASGDLTRRKLMPALYNLALGRYLAGSFAVVGVARREKSHQEFRTEMKEAVGKFSRRKPVDEAVWGDFEKGISYVPGTFEDKATYQKLREHLETLDQERGTRKNRLFYLAVPPADFGVIAQGLKEAGLVAPSNGKGGSRAAPDVQRNGAPWTRVVIEKPFGHDLASARELNATVGKVFSEDQVFRIDHYLGKETVQNLLVFRFANSLFEPVWTREHVDHVQITVAEEIGVEGRGKFYEQTGVTRDIVENHLMQLLCLTAMEPPISLEADAVRDEKVKVLRSLRPIERSLVTENVVRGQYGRGFVRAEEVPAYREEPDVASDSAVETYVAMRIFVDNWRWGGVPFYVRAGKRLLRRVTEIAVQFKKVPHTLFRPADGGITPNVLSLRIQPDEGISIRFTSKEPGQTTILRDVAMDFRYGAAFGSNTPEAYERLLLDAIRGDATLFTRSDEVEHQWAFMDRVFEGWNGGGGAPPPIYPAGSWGPEQADDLLARDGRRWRKP</sequence>
<comment type="catalytic activity">
    <reaction evidence="7">
        <text>D-glucose 6-phosphate + NADP(+) = 6-phospho-D-glucono-1,5-lactone + NADPH + H(+)</text>
        <dbReference type="Rhea" id="RHEA:15841"/>
        <dbReference type="ChEBI" id="CHEBI:15378"/>
        <dbReference type="ChEBI" id="CHEBI:57783"/>
        <dbReference type="ChEBI" id="CHEBI:57955"/>
        <dbReference type="ChEBI" id="CHEBI:58349"/>
        <dbReference type="ChEBI" id="CHEBI:61548"/>
        <dbReference type="EC" id="1.1.1.49"/>
    </reaction>
</comment>
<evidence type="ECO:0000259" key="9">
    <source>
        <dbReference type="Pfam" id="PF00479"/>
    </source>
</evidence>
<feature type="binding site" evidence="7">
    <location>
        <position position="268"/>
    </location>
    <ligand>
        <name>substrate</name>
    </ligand>
</feature>
<evidence type="ECO:0000256" key="5">
    <source>
        <dbReference type="ARBA" id="ARBA00023002"/>
    </source>
</evidence>
<evidence type="ECO:0000259" key="10">
    <source>
        <dbReference type="Pfam" id="PF02781"/>
    </source>
</evidence>
<evidence type="ECO:0000256" key="1">
    <source>
        <dbReference type="ARBA" id="ARBA00004937"/>
    </source>
</evidence>
<keyword evidence="5 7" id="KW-0560">Oxidoreductase</keyword>
<dbReference type="PANTHER" id="PTHR23429:SF0">
    <property type="entry name" value="GLUCOSE-6-PHOSPHATE 1-DEHYDROGENASE"/>
    <property type="match status" value="1"/>
</dbReference>
<feature type="binding site" evidence="7">
    <location>
        <position position="373"/>
    </location>
    <ligand>
        <name>substrate</name>
    </ligand>
</feature>
<accession>A0ABZ2MCA8</accession>
<reference evidence="11 12" key="1">
    <citation type="submission" date="2021-12" db="EMBL/GenBank/DDBJ databases">
        <title>Discovery of the Pendulisporaceae a myxobacterial family with distinct sporulation behavior and unique specialized metabolism.</title>
        <authorList>
            <person name="Garcia R."/>
            <person name="Popoff A."/>
            <person name="Bader C.D."/>
            <person name="Loehr J."/>
            <person name="Walesch S."/>
            <person name="Walt C."/>
            <person name="Boldt J."/>
            <person name="Bunk B."/>
            <person name="Haeckl F.J.F.P.J."/>
            <person name="Gunesch A.P."/>
            <person name="Birkelbach J."/>
            <person name="Nuebel U."/>
            <person name="Pietschmann T."/>
            <person name="Bach T."/>
            <person name="Mueller R."/>
        </authorList>
    </citation>
    <scope>NUCLEOTIDE SEQUENCE [LARGE SCALE GENOMIC DNA]</scope>
    <source>
        <strain evidence="11 12">MSr11954</strain>
    </source>
</reference>
<feature type="binding site" evidence="7">
    <location>
        <position position="249"/>
    </location>
    <ligand>
        <name>substrate</name>
    </ligand>
</feature>
<dbReference type="PIRSF" id="PIRSF000110">
    <property type="entry name" value="G6PD"/>
    <property type="match status" value="1"/>
</dbReference>
<feature type="region of interest" description="Disordered" evidence="8">
    <location>
        <begin position="498"/>
        <end position="522"/>
    </location>
</feature>
<dbReference type="SUPFAM" id="SSF55347">
    <property type="entry name" value="Glyceraldehyde-3-phosphate dehydrogenase-like, C-terminal domain"/>
    <property type="match status" value="1"/>
</dbReference>
<feature type="domain" description="Glucose-6-phosphate dehydrogenase C-terminal" evidence="10">
    <location>
        <begin position="222"/>
        <end position="520"/>
    </location>
</feature>
<keyword evidence="3 7" id="KW-0313">Glucose metabolism</keyword>
<dbReference type="InterPro" id="IPR001282">
    <property type="entry name" value="G6P_DH"/>
</dbReference>
<evidence type="ECO:0000313" key="11">
    <source>
        <dbReference type="EMBL" id="WXB20152.1"/>
    </source>
</evidence>
<feature type="active site" description="Proton acceptor" evidence="7">
    <location>
        <position position="273"/>
    </location>
</feature>
<dbReference type="HAMAP" id="MF_00966">
    <property type="entry name" value="G6PD"/>
    <property type="match status" value="1"/>
</dbReference>
<dbReference type="Pfam" id="PF02781">
    <property type="entry name" value="G6PD_C"/>
    <property type="match status" value="1"/>
</dbReference>